<dbReference type="Pfam" id="PF08757">
    <property type="entry name" value="CotH"/>
    <property type="match status" value="1"/>
</dbReference>
<organism evidence="2 3">
    <name type="scientific">Lacinutrix neustonica</name>
    <dbReference type="NCBI Taxonomy" id="2980107"/>
    <lineage>
        <taxon>Bacteria</taxon>
        <taxon>Pseudomonadati</taxon>
        <taxon>Bacteroidota</taxon>
        <taxon>Flavobacteriia</taxon>
        <taxon>Flavobacteriales</taxon>
        <taxon>Flavobacteriaceae</taxon>
        <taxon>Lacinutrix</taxon>
    </lineage>
</organism>
<dbReference type="RefSeq" id="WP_267677862.1">
    <property type="nucleotide sequence ID" value="NZ_CP113088.1"/>
</dbReference>
<keyword evidence="2" id="KW-0808">Transferase</keyword>
<dbReference type="Proteomes" id="UP001164705">
    <property type="component" value="Chromosome"/>
</dbReference>
<reference evidence="2" key="1">
    <citation type="submission" date="2022-11" db="EMBL/GenBank/DDBJ databases">
        <title>Lacinutrix neustonica HL-RS19T sp. nov., isolated from the surface microlayer sample of brackish Lake Shihwa.</title>
        <authorList>
            <person name="Choi J.Y."/>
            <person name="Hwang C.Y."/>
        </authorList>
    </citation>
    <scope>NUCLEOTIDE SEQUENCE</scope>
    <source>
        <strain evidence="2">HL-RS19</strain>
    </source>
</reference>
<dbReference type="InterPro" id="IPR014867">
    <property type="entry name" value="Spore_coat_CotH_CotH2/3/7"/>
</dbReference>
<evidence type="ECO:0000313" key="3">
    <source>
        <dbReference type="Proteomes" id="UP001164705"/>
    </source>
</evidence>
<evidence type="ECO:0000256" key="1">
    <source>
        <dbReference type="SAM" id="SignalP"/>
    </source>
</evidence>
<keyword evidence="3" id="KW-1185">Reference proteome</keyword>
<sequence length="484" mass="56917">MRQLLPILLAFYMVSCGVNLSAQEIIAETGSYGIDKKNKIIVWHVNNLDSILSLDKKVTSVRFNKTFKLKEASKQLSYSEGYTVTSDEDYVLYITKTPLVHITINTSAINRNAKIPGYFTFFNGSEYVESVMGVRHRGNLSLTFPKKSFDLEFWTDSISKQKKNVKFSGMRNDDDWILDGMYNEPLRLRSHIATHIWNDIHTPYYAQKEPKAKSGFHVKYVEVFKNNQYYGLYQFSESVDRKQLQLKKNEKETIHGELYKANSYEGGPAFTKAPASYNNLFPHWNGWLTRYPFIDYTSDFENLFKFENLVVHSSNDTFSKNIEQTVHISNAIDYYLFVNMLRASDNLGKNYYLGKYDKGEPYFFIPWDLDGVWGVIQDGKREGVTNDVLWNGLFKRLIEVNPNGYKDKMKVRWATLRTQEFSNEALRARINKIYTRFTEEKVYEREQLVWKNALNELSNQVHYEYLMKWLDDRLRFLDSHFKTL</sequence>
<dbReference type="PANTHER" id="PTHR40050">
    <property type="entry name" value="INNER SPORE COAT PROTEIN H"/>
    <property type="match status" value="1"/>
</dbReference>
<proteinExistence type="predicted"/>
<dbReference type="EMBL" id="CP113088">
    <property type="protein sequence ID" value="WAC03284.1"/>
    <property type="molecule type" value="Genomic_DNA"/>
</dbReference>
<gene>
    <name evidence="2" type="ORF">N7U66_06885</name>
</gene>
<name>A0A9E8MZT6_9FLAO</name>
<accession>A0A9E8MZT6</accession>
<dbReference type="AlphaFoldDB" id="A0A9E8MZT6"/>
<evidence type="ECO:0000313" key="2">
    <source>
        <dbReference type="EMBL" id="WAC03284.1"/>
    </source>
</evidence>
<feature type="signal peptide" evidence="1">
    <location>
        <begin position="1"/>
        <end position="21"/>
    </location>
</feature>
<keyword evidence="2" id="KW-0418">Kinase</keyword>
<dbReference type="PANTHER" id="PTHR40050:SF1">
    <property type="entry name" value="INNER SPORE COAT PROTEIN H"/>
    <property type="match status" value="1"/>
</dbReference>
<dbReference type="GO" id="GO:0016301">
    <property type="term" value="F:kinase activity"/>
    <property type="evidence" value="ECO:0007669"/>
    <property type="project" value="UniProtKB-KW"/>
</dbReference>
<protein>
    <submittedName>
        <fullName evidence="2">CotH kinase family protein</fullName>
    </submittedName>
</protein>
<dbReference type="KEGG" id="lnu:N7U66_06885"/>
<feature type="chain" id="PRO_5039580365" evidence="1">
    <location>
        <begin position="22"/>
        <end position="484"/>
    </location>
</feature>
<keyword evidence="1" id="KW-0732">Signal</keyword>